<dbReference type="NCBIfam" id="NF005107">
    <property type="entry name" value="PRK06545.1-5"/>
    <property type="match status" value="1"/>
</dbReference>
<comment type="similarity">
    <text evidence="2">Belongs to the prephenate/arogenate dehydrogenase family.</text>
</comment>
<evidence type="ECO:0000256" key="5">
    <source>
        <dbReference type="ARBA" id="ARBA00022498"/>
    </source>
</evidence>
<dbReference type="GO" id="GO:0006571">
    <property type="term" value="P:tyrosine biosynthetic process"/>
    <property type="evidence" value="ECO:0007669"/>
    <property type="project" value="UniProtKB-UniPathway"/>
</dbReference>
<dbReference type="FunFam" id="1.10.3660.10:FF:000003">
    <property type="entry name" value="Prephenate dehydrogenase"/>
    <property type="match status" value="1"/>
</dbReference>
<name>A0A7X2IWN9_9BACI</name>
<proteinExistence type="inferred from homology"/>
<dbReference type="PANTHER" id="PTHR21363">
    <property type="entry name" value="PREPHENATE DEHYDROGENASE"/>
    <property type="match status" value="1"/>
</dbReference>
<evidence type="ECO:0000313" key="13">
    <source>
        <dbReference type="EMBL" id="MRX70989.1"/>
    </source>
</evidence>
<dbReference type="SUPFAM" id="SSF55021">
    <property type="entry name" value="ACT-like"/>
    <property type="match status" value="1"/>
</dbReference>
<organism evidence="13 14">
    <name type="scientific">Metabacillus lacus</name>
    <dbReference type="NCBI Taxonomy" id="1983721"/>
    <lineage>
        <taxon>Bacteria</taxon>
        <taxon>Bacillati</taxon>
        <taxon>Bacillota</taxon>
        <taxon>Bacilli</taxon>
        <taxon>Bacillales</taxon>
        <taxon>Bacillaceae</taxon>
        <taxon>Metabacillus</taxon>
    </lineage>
</organism>
<keyword evidence="5" id="KW-0827">Tyrosine biosynthesis</keyword>
<dbReference type="SUPFAM" id="SSF51735">
    <property type="entry name" value="NAD(P)-binding Rossmann-fold domains"/>
    <property type="match status" value="1"/>
</dbReference>
<dbReference type="EC" id="1.3.1.12" evidence="3"/>
<dbReference type="UniPathway" id="UPA00122">
    <property type="reaction ID" value="UER00961"/>
</dbReference>
<evidence type="ECO:0000256" key="6">
    <source>
        <dbReference type="ARBA" id="ARBA00022605"/>
    </source>
</evidence>
<dbReference type="FunFam" id="3.40.50.720:FF:000208">
    <property type="entry name" value="Prephenate dehydrogenase"/>
    <property type="match status" value="1"/>
</dbReference>
<dbReference type="Gene3D" id="3.30.70.260">
    <property type="match status" value="1"/>
</dbReference>
<dbReference type="Pfam" id="PF20463">
    <property type="entry name" value="PDH_C"/>
    <property type="match status" value="1"/>
</dbReference>
<dbReference type="InterPro" id="IPR008927">
    <property type="entry name" value="6-PGluconate_DH-like_C_sf"/>
</dbReference>
<evidence type="ECO:0000256" key="3">
    <source>
        <dbReference type="ARBA" id="ARBA00012068"/>
    </source>
</evidence>
<dbReference type="GO" id="GO:0008977">
    <property type="term" value="F:prephenate dehydrogenase (NAD+) activity"/>
    <property type="evidence" value="ECO:0007669"/>
    <property type="project" value="UniProtKB-EC"/>
</dbReference>
<keyword evidence="14" id="KW-1185">Reference proteome</keyword>
<dbReference type="PROSITE" id="PS51671">
    <property type="entry name" value="ACT"/>
    <property type="match status" value="1"/>
</dbReference>
<keyword evidence="7 13" id="KW-0560">Oxidoreductase</keyword>
<dbReference type="Pfam" id="PF01842">
    <property type="entry name" value="ACT"/>
    <property type="match status" value="1"/>
</dbReference>
<dbReference type="Proteomes" id="UP000448867">
    <property type="component" value="Unassembled WGS sequence"/>
</dbReference>
<comment type="pathway">
    <text evidence="1">Amino-acid biosynthesis; L-tyrosine biosynthesis; (4-hydroxyphenyl)pyruvate from prephenate (NAD(+) route): step 1/1.</text>
</comment>
<dbReference type="GO" id="GO:0004665">
    <property type="term" value="F:prephenate dehydrogenase (NADP+) activity"/>
    <property type="evidence" value="ECO:0007669"/>
    <property type="project" value="InterPro"/>
</dbReference>
<evidence type="ECO:0000256" key="1">
    <source>
        <dbReference type="ARBA" id="ARBA00005067"/>
    </source>
</evidence>
<evidence type="ECO:0000256" key="8">
    <source>
        <dbReference type="ARBA" id="ARBA00023027"/>
    </source>
</evidence>
<feature type="domain" description="Prephenate/arogenate dehydrogenase" evidence="11">
    <location>
        <begin position="3"/>
        <end position="292"/>
    </location>
</feature>
<evidence type="ECO:0000256" key="4">
    <source>
        <dbReference type="ARBA" id="ARBA00016891"/>
    </source>
</evidence>
<keyword evidence="6" id="KW-0028">Amino-acid biosynthesis</keyword>
<gene>
    <name evidence="13" type="ORF">GJU40_02250</name>
</gene>
<evidence type="ECO:0000256" key="9">
    <source>
        <dbReference type="ARBA" id="ARBA00023141"/>
    </source>
</evidence>
<evidence type="ECO:0000259" key="11">
    <source>
        <dbReference type="PROSITE" id="PS51176"/>
    </source>
</evidence>
<evidence type="ECO:0000256" key="7">
    <source>
        <dbReference type="ARBA" id="ARBA00023002"/>
    </source>
</evidence>
<dbReference type="GO" id="GO:0070403">
    <property type="term" value="F:NAD+ binding"/>
    <property type="evidence" value="ECO:0007669"/>
    <property type="project" value="InterPro"/>
</dbReference>
<dbReference type="Gene3D" id="1.10.3660.10">
    <property type="entry name" value="6-phosphogluconate dehydrogenase C-terminal like domain"/>
    <property type="match status" value="1"/>
</dbReference>
<dbReference type="OrthoDB" id="9802008at2"/>
<dbReference type="InterPro" id="IPR046826">
    <property type="entry name" value="PDH_N"/>
</dbReference>
<keyword evidence="8" id="KW-0520">NAD</keyword>
<reference evidence="13 14" key="1">
    <citation type="submission" date="2019-11" db="EMBL/GenBank/DDBJ databases">
        <title>Bacillus lacus genome.</title>
        <authorList>
            <person name="Allen C.J."/>
            <person name="Newman J.D."/>
        </authorList>
    </citation>
    <scope>NUCLEOTIDE SEQUENCE [LARGE SCALE GENOMIC DNA]</scope>
    <source>
        <strain evidence="13 14">KCTC 33946</strain>
    </source>
</reference>
<dbReference type="CDD" id="cd04909">
    <property type="entry name" value="ACT_PDH-BS"/>
    <property type="match status" value="1"/>
</dbReference>
<dbReference type="PROSITE" id="PS51176">
    <property type="entry name" value="PDH_ADH"/>
    <property type="match status" value="1"/>
</dbReference>
<evidence type="ECO:0000256" key="2">
    <source>
        <dbReference type="ARBA" id="ARBA00007964"/>
    </source>
</evidence>
<dbReference type="InterPro" id="IPR002912">
    <property type="entry name" value="ACT_dom"/>
</dbReference>
<dbReference type="EMBL" id="WKKI01000002">
    <property type="protein sequence ID" value="MRX70989.1"/>
    <property type="molecule type" value="Genomic_DNA"/>
</dbReference>
<evidence type="ECO:0000259" key="12">
    <source>
        <dbReference type="PROSITE" id="PS51671"/>
    </source>
</evidence>
<dbReference type="InterPro" id="IPR045865">
    <property type="entry name" value="ACT-like_dom_sf"/>
</dbReference>
<dbReference type="SUPFAM" id="SSF48179">
    <property type="entry name" value="6-phosphogluconate dehydrogenase C-terminal domain-like"/>
    <property type="match status" value="1"/>
</dbReference>
<dbReference type="InterPro" id="IPR046825">
    <property type="entry name" value="PDH_C"/>
</dbReference>
<dbReference type="PANTHER" id="PTHR21363:SF0">
    <property type="entry name" value="PREPHENATE DEHYDROGENASE [NADP(+)]"/>
    <property type="match status" value="1"/>
</dbReference>
<dbReference type="Gene3D" id="3.40.50.720">
    <property type="entry name" value="NAD(P)-binding Rossmann-like Domain"/>
    <property type="match status" value="1"/>
</dbReference>
<dbReference type="Pfam" id="PF02153">
    <property type="entry name" value="PDH_N"/>
    <property type="match status" value="1"/>
</dbReference>
<dbReference type="InterPro" id="IPR036291">
    <property type="entry name" value="NAD(P)-bd_dom_sf"/>
</dbReference>
<dbReference type="RefSeq" id="WP_154306114.1">
    <property type="nucleotide sequence ID" value="NZ_WKKI01000002.1"/>
</dbReference>
<evidence type="ECO:0000313" key="14">
    <source>
        <dbReference type="Proteomes" id="UP000448867"/>
    </source>
</evidence>
<evidence type="ECO:0000256" key="10">
    <source>
        <dbReference type="ARBA" id="ARBA00049260"/>
    </source>
</evidence>
<keyword evidence="9" id="KW-0057">Aromatic amino acid biosynthesis</keyword>
<accession>A0A7X2IWN9</accession>
<dbReference type="InterPro" id="IPR050812">
    <property type="entry name" value="Preph/Arog_dehydrog"/>
</dbReference>
<dbReference type="AlphaFoldDB" id="A0A7X2IWN9"/>
<feature type="domain" description="ACT" evidence="12">
    <location>
        <begin position="297"/>
        <end position="368"/>
    </location>
</feature>
<protein>
    <recommendedName>
        <fullName evidence="4">Prephenate dehydrogenase</fullName>
        <ecNumber evidence="3">1.3.1.12</ecNumber>
    </recommendedName>
</protein>
<comment type="caution">
    <text evidence="13">The sequence shown here is derived from an EMBL/GenBank/DDBJ whole genome shotgun (WGS) entry which is preliminary data.</text>
</comment>
<dbReference type="InterPro" id="IPR003099">
    <property type="entry name" value="Prephen_DH"/>
</dbReference>
<comment type="catalytic activity">
    <reaction evidence="10">
        <text>prephenate + NAD(+) = 3-(4-hydroxyphenyl)pyruvate + CO2 + NADH</text>
        <dbReference type="Rhea" id="RHEA:13869"/>
        <dbReference type="ChEBI" id="CHEBI:16526"/>
        <dbReference type="ChEBI" id="CHEBI:29934"/>
        <dbReference type="ChEBI" id="CHEBI:36242"/>
        <dbReference type="ChEBI" id="CHEBI:57540"/>
        <dbReference type="ChEBI" id="CHEBI:57945"/>
        <dbReference type="EC" id="1.3.1.12"/>
    </reaction>
</comment>
<sequence>MQKSVLILGLGLIGGSIALSIKQEYPQVSIIGYDRDENTLKAAKKLGVIDDKAESIVAAEEADYIIFSTPVIQTLELMNQISTLSLKRDVIITDVGSTKGSIAAEGERLFTGSNGVFVGGHPMAGSHKSGVTAARARLFENAFYILTPTSKESAEAAEKLKVLLKGTNAHFIDLDPQQHDSLTGVISHFPHVIAAGLVRQAEILQESQPLTSRLAAGGFRDITRIASSNPAMWRDILLQNKEELLKLFQQWQGEMDYVRTMIEEEDAAKIYTYFLEAKQFRDGLPVKTKGAIPAFYDLYVDVPDYPGIISEITGYLAEEEISITNIRIIETREEIYGVLRLSFQSEADRMRAQRCIETKAKYDTFFME</sequence>